<dbReference type="GO" id="GO:0007059">
    <property type="term" value="P:chromosome segregation"/>
    <property type="evidence" value="ECO:0007669"/>
    <property type="project" value="UniProtKB-KW"/>
</dbReference>
<reference evidence="12 13" key="1">
    <citation type="journal article" date="2015" name="Nature">
        <title>rRNA introns, odd ribosomes, and small enigmatic genomes across a large radiation of phyla.</title>
        <authorList>
            <person name="Brown C.T."/>
            <person name="Hug L.A."/>
            <person name="Thomas B.C."/>
            <person name="Sharon I."/>
            <person name="Castelle C.J."/>
            <person name="Singh A."/>
            <person name="Wilkins M.J."/>
            <person name="Williams K.H."/>
            <person name="Banfield J.F."/>
        </authorList>
    </citation>
    <scope>NUCLEOTIDE SEQUENCE [LARGE SCALE GENOMIC DNA]</scope>
</reference>
<evidence type="ECO:0000313" key="12">
    <source>
        <dbReference type="EMBL" id="KKT39281.1"/>
    </source>
</evidence>
<sequence length="319" mass="37869">MLPHPMAKKTADLTLRILIKRYLNFIEIEKNYSSWTIVKYSHYLKVFRQWFEKHYAQEYIEKLTPEMVRRYRLFLSRFADDKGHKLSTSTQSYYVISLRAFLKYCRKKRIKTLAPDMIDLPKSEDKRIKFMDREQVERLLMAPDVTKLSGIRDRTLLEVLFSTGLRVSELAKLDVDRIDLKTQEFGVVGKGRKARVVFLSKRACFWLDRYLSARTDMYRPLWVRIMKNDEYDPALSQEKLRLSVRTIQRIVEKYRRLAGLPIRISPHVLRHSFATTLLQNGADLRSVQEMLGHKNVSTTQIYTHVTNPHLKEIHGKFLK</sequence>
<dbReference type="InterPro" id="IPR013762">
    <property type="entry name" value="Integrase-like_cat_sf"/>
</dbReference>
<dbReference type="Gene3D" id="1.10.150.130">
    <property type="match status" value="1"/>
</dbReference>
<dbReference type="GO" id="GO:0005737">
    <property type="term" value="C:cytoplasm"/>
    <property type="evidence" value="ECO:0007669"/>
    <property type="project" value="UniProtKB-SubCell"/>
</dbReference>
<dbReference type="GO" id="GO:0003677">
    <property type="term" value="F:DNA binding"/>
    <property type="evidence" value="ECO:0007669"/>
    <property type="project" value="UniProtKB-UniRule"/>
</dbReference>
<evidence type="ECO:0000259" key="11">
    <source>
        <dbReference type="PROSITE" id="PS51900"/>
    </source>
</evidence>
<keyword evidence="7" id="KW-0233">DNA recombination</keyword>
<dbReference type="InterPro" id="IPR044068">
    <property type="entry name" value="CB"/>
</dbReference>
<evidence type="ECO:0000259" key="10">
    <source>
        <dbReference type="PROSITE" id="PS51898"/>
    </source>
</evidence>
<dbReference type="SUPFAM" id="SSF56349">
    <property type="entry name" value="DNA breaking-rejoining enzymes"/>
    <property type="match status" value="1"/>
</dbReference>
<evidence type="ECO:0000256" key="7">
    <source>
        <dbReference type="ARBA" id="ARBA00023172"/>
    </source>
</evidence>
<dbReference type="Gene3D" id="1.10.443.10">
    <property type="entry name" value="Intergrase catalytic core"/>
    <property type="match status" value="1"/>
</dbReference>
<evidence type="ECO:0000313" key="13">
    <source>
        <dbReference type="Proteomes" id="UP000034097"/>
    </source>
</evidence>
<protein>
    <submittedName>
        <fullName evidence="12">Tyrosine recombinase XerC</fullName>
    </submittedName>
</protein>
<dbReference type="PROSITE" id="PS51900">
    <property type="entry name" value="CB"/>
    <property type="match status" value="1"/>
</dbReference>
<evidence type="ECO:0000256" key="6">
    <source>
        <dbReference type="ARBA" id="ARBA00023125"/>
    </source>
</evidence>
<comment type="caution">
    <text evidence="12">The sequence shown here is derived from an EMBL/GenBank/DDBJ whole genome shotgun (WGS) entry which is preliminary data.</text>
</comment>
<dbReference type="GO" id="GO:0015074">
    <property type="term" value="P:DNA integration"/>
    <property type="evidence" value="ECO:0007669"/>
    <property type="project" value="UniProtKB-KW"/>
</dbReference>
<dbReference type="CDD" id="cd00798">
    <property type="entry name" value="INT_XerDC_C"/>
    <property type="match status" value="1"/>
</dbReference>
<dbReference type="Pfam" id="PF02899">
    <property type="entry name" value="Phage_int_SAM_1"/>
    <property type="match status" value="1"/>
</dbReference>
<keyword evidence="3" id="KW-0132">Cell division</keyword>
<accession>A0A0G1GW06</accession>
<keyword evidence="4" id="KW-0159">Chromosome partition</keyword>
<dbReference type="PANTHER" id="PTHR30349">
    <property type="entry name" value="PHAGE INTEGRASE-RELATED"/>
    <property type="match status" value="1"/>
</dbReference>
<dbReference type="InterPro" id="IPR050090">
    <property type="entry name" value="Tyrosine_recombinase_XerCD"/>
</dbReference>
<name>A0A0G1GW06_9BACT</name>
<keyword evidence="6 9" id="KW-0238">DNA-binding</keyword>
<dbReference type="GO" id="GO:0006310">
    <property type="term" value="P:DNA recombination"/>
    <property type="evidence" value="ECO:0007669"/>
    <property type="project" value="UniProtKB-KW"/>
</dbReference>
<evidence type="ECO:0000256" key="9">
    <source>
        <dbReference type="PROSITE-ProRule" id="PRU01248"/>
    </source>
</evidence>
<keyword evidence="5" id="KW-0229">DNA integration</keyword>
<dbReference type="InterPro" id="IPR010998">
    <property type="entry name" value="Integrase_recombinase_N"/>
</dbReference>
<dbReference type="EMBL" id="LCHQ01000005">
    <property type="protein sequence ID" value="KKT39281.1"/>
    <property type="molecule type" value="Genomic_DNA"/>
</dbReference>
<evidence type="ECO:0000256" key="3">
    <source>
        <dbReference type="ARBA" id="ARBA00022618"/>
    </source>
</evidence>
<evidence type="ECO:0000256" key="5">
    <source>
        <dbReference type="ARBA" id="ARBA00022908"/>
    </source>
</evidence>
<dbReference type="PANTHER" id="PTHR30349:SF77">
    <property type="entry name" value="TYROSINE RECOMBINASE XERC"/>
    <property type="match status" value="1"/>
</dbReference>
<dbReference type="GO" id="GO:0051301">
    <property type="term" value="P:cell division"/>
    <property type="evidence" value="ECO:0007669"/>
    <property type="project" value="UniProtKB-KW"/>
</dbReference>
<organism evidence="12 13">
    <name type="scientific">Candidatus Collierbacteria bacterium GW2011_GWF1_44_12</name>
    <dbReference type="NCBI Taxonomy" id="1618402"/>
    <lineage>
        <taxon>Bacteria</taxon>
        <taxon>Candidatus Collieribacteriota</taxon>
    </lineage>
</organism>
<dbReference type="InterPro" id="IPR002104">
    <property type="entry name" value="Integrase_catalytic"/>
</dbReference>
<dbReference type="AlphaFoldDB" id="A0A0G1GW06"/>
<keyword evidence="2" id="KW-0963">Cytoplasm</keyword>
<feature type="domain" description="Tyr recombinase" evidence="10">
    <location>
        <begin position="126"/>
        <end position="315"/>
    </location>
</feature>
<dbReference type="InterPro" id="IPR011010">
    <property type="entry name" value="DNA_brk_join_enz"/>
</dbReference>
<keyword evidence="8" id="KW-0131">Cell cycle</keyword>
<evidence type="ECO:0000256" key="8">
    <source>
        <dbReference type="ARBA" id="ARBA00023306"/>
    </source>
</evidence>
<dbReference type="Pfam" id="PF00589">
    <property type="entry name" value="Phage_integrase"/>
    <property type="match status" value="1"/>
</dbReference>
<feature type="domain" description="Core-binding (CB)" evidence="11">
    <location>
        <begin position="13"/>
        <end position="106"/>
    </location>
</feature>
<gene>
    <name evidence="12" type="ORF">UW26_C0005G0025</name>
</gene>
<evidence type="ECO:0000256" key="2">
    <source>
        <dbReference type="ARBA" id="ARBA00022490"/>
    </source>
</evidence>
<evidence type="ECO:0000256" key="4">
    <source>
        <dbReference type="ARBA" id="ARBA00022829"/>
    </source>
</evidence>
<evidence type="ECO:0000256" key="1">
    <source>
        <dbReference type="ARBA" id="ARBA00004496"/>
    </source>
</evidence>
<proteinExistence type="predicted"/>
<comment type="subcellular location">
    <subcellularLocation>
        <location evidence="1">Cytoplasm</location>
    </subcellularLocation>
</comment>
<dbReference type="Proteomes" id="UP000034097">
    <property type="component" value="Unassembled WGS sequence"/>
</dbReference>
<dbReference type="InterPro" id="IPR004107">
    <property type="entry name" value="Integrase_SAM-like_N"/>
</dbReference>
<dbReference type="PROSITE" id="PS51898">
    <property type="entry name" value="TYR_RECOMBINASE"/>
    <property type="match status" value="1"/>
</dbReference>